<keyword evidence="1" id="KW-0663">Pyridoxal phosphate</keyword>
<dbReference type="GO" id="GO:0008483">
    <property type="term" value="F:transaminase activity"/>
    <property type="evidence" value="ECO:0007669"/>
    <property type="project" value="UniProtKB-KW"/>
</dbReference>
<name>A0A7W4J288_9PROT</name>
<evidence type="ECO:0000256" key="1">
    <source>
        <dbReference type="ARBA" id="ARBA00022898"/>
    </source>
</evidence>
<dbReference type="PANTHER" id="PTHR43686">
    <property type="entry name" value="SULFURTRANSFERASE-RELATED"/>
    <property type="match status" value="1"/>
</dbReference>
<sequence>MRDGQDLFTDFTMSLQAGGLDGLRAGLIGEGAPVPGPFGVQKLIYADYVASGRALRQVEDFMMNHVLPWYANSHTEASFCGRHVSRLRHAARAAIARLCGAGEGFSTIFTGSGATAGLNRLVALLGVPQAARSGAAPIVFIGPYEHHSNILPWRESGAEIVEIDEAAEGGPDLAHLAASLTEAGPSRLKIGAFSAASNVTGIITDTDAVTALLKAHGALAVWDYAGGGPYLPIDMKPGTEWEKDAIVVSPHKFVGGPGASGITIVRDAAVTLHRPVVTGGGTVRFVSPWGHDYADAIATREEAGTPNVTGDIRAALAFLVKDAIGQDVMNARHDTLYHAARAVWDHNPNLVILGNPRATRRLPIFSMQVHDRQRGGMLHQQLFTRMLSDCYGIQARGGCACAGPYAHRLLGIDRTESDTLRAAILSGDEMRKPGWTRLNFSVLMDDAKAARIIAAVDELARAPYPTADFYKADPATARFRAVAGEPSFSEEKEAKRLLSV</sequence>
<keyword evidence="3" id="KW-0032">Aminotransferase</keyword>
<feature type="domain" description="Aminotransferase class V" evidence="2">
    <location>
        <begin position="44"/>
        <end position="422"/>
    </location>
</feature>
<accession>A0A7W4J288</accession>
<protein>
    <submittedName>
        <fullName evidence="3">Aminotransferase class V-fold PLP-dependent enzyme</fullName>
    </submittedName>
</protein>
<reference evidence="3 4" key="1">
    <citation type="submission" date="2020-04" db="EMBL/GenBank/DDBJ databases">
        <title>Description of novel Gluconacetobacter.</title>
        <authorList>
            <person name="Sombolestani A."/>
        </authorList>
    </citation>
    <scope>NUCLEOTIDE SEQUENCE [LARGE SCALE GENOMIC DNA]</scope>
    <source>
        <strain evidence="3 4">LMG 27724</strain>
    </source>
</reference>
<evidence type="ECO:0000259" key="2">
    <source>
        <dbReference type="Pfam" id="PF00266"/>
    </source>
</evidence>
<evidence type="ECO:0000313" key="4">
    <source>
        <dbReference type="Proteomes" id="UP000577891"/>
    </source>
</evidence>
<dbReference type="PANTHER" id="PTHR43686:SF1">
    <property type="entry name" value="AMINOTRAN_5 DOMAIN-CONTAINING PROTEIN"/>
    <property type="match status" value="1"/>
</dbReference>
<dbReference type="Pfam" id="PF00266">
    <property type="entry name" value="Aminotran_5"/>
    <property type="match status" value="1"/>
</dbReference>
<dbReference type="InterPro" id="IPR015424">
    <property type="entry name" value="PyrdxlP-dep_Trfase"/>
</dbReference>
<dbReference type="SUPFAM" id="SSF53383">
    <property type="entry name" value="PLP-dependent transferases"/>
    <property type="match status" value="1"/>
</dbReference>
<dbReference type="Proteomes" id="UP000577891">
    <property type="component" value="Unassembled WGS sequence"/>
</dbReference>
<dbReference type="Gene3D" id="3.40.640.10">
    <property type="entry name" value="Type I PLP-dependent aspartate aminotransferase-like (Major domain)"/>
    <property type="match status" value="1"/>
</dbReference>
<dbReference type="AlphaFoldDB" id="A0A7W4J288"/>
<dbReference type="EMBL" id="JABEQE010000013">
    <property type="protein sequence ID" value="MBB2173331.1"/>
    <property type="molecule type" value="Genomic_DNA"/>
</dbReference>
<gene>
    <name evidence="3" type="ORF">HLH35_14595</name>
</gene>
<organism evidence="3 4">
    <name type="scientific">Gluconacetobacter asukensis</name>
    <dbReference type="NCBI Taxonomy" id="1017181"/>
    <lineage>
        <taxon>Bacteria</taxon>
        <taxon>Pseudomonadati</taxon>
        <taxon>Pseudomonadota</taxon>
        <taxon>Alphaproteobacteria</taxon>
        <taxon>Acetobacterales</taxon>
        <taxon>Acetobacteraceae</taxon>
        <taxon>Gluconacetobacter</taxon>
    </lineage>
</organism>
<evidence type="ECO:0000313" key="3">
    <source>
        <dbReference type="EMBL" id="MBB2173331.1"/>
    </source>
</evidence>
<keyword evidence="4" id="KW-1185">Reference proteome</keyword>
<dbReference type="InterPro" id="IPR015421">
    <property type="entry name" value="PyrdxlP-dep_Trfase_major"/>
</dbReference>
<dbReference type="InterPro" id="IPR000192">
    <property type="entry name" value="Aminotrans_V_dom"/>
</dbReference>
<keyword evidence="3" id="KW-0808">Transferase</keyword>
<proteinExistence type="predicted"/>
<comment type="caution">
    <text evidence="3">The sequence shown here is derived from an EMBL/GenBank/DDBJ whole genome shotgun (WGS) entry which is preliminary data.</text>
</comment>